<sequence>MPLSFYNTLTHSEQVFKPIKEQEVGLYTCGPTVYNYAHIGNFRAYIFEDLLKRALLYHGYKVKHIMNLTDVDDKTIRGSQAAGLPLNDFTRKFKDAFFQDIAVLRIIPADAYPAATEHIQEMIDIITVLFDKGIAYQAEDKSVYFSIAKWPKYGQLVHIDHEQMRSGTRVKLDEYAKESVADFALWKAYDSEDGDVCWDSPWGKGRPGWHLECSAMSSKYLGKTFDIHCGGIDNMFPHHEDEIAQSEAANGCRFVNYWLHCAHLMVEGQKMSKSLGNFFTLRDLLDKGYSGREIRWVLIGTHYRQSLNFSFKALEEARTALQRIDAFRTRLDELSNAPDSGCDDVKAPLATADAGFQAGLADDLNISMALAALFDYIRDLNRLMDDGKCAGAAARDARALLERFDSVLAVCTPDASDDVPAEIQAKADARQAARKAKDFATADALRKELDSLGWVVEDTPKGPRVKRK</sequence>
<feature type="binding site" evidence="13">
    <location>
        <position position="273"/>
    </location>
    <ligand>
        <name>ATP</name>
        <dbReference type="ChEBI" id="CHEBI:30616"/>
    </ligand>
</feature>
<dbReference type="NCBIfam" id="TIGR00435">
    <property type="entry name" value="cysS"/>
    <property type="match status" value="1"/>
</dbReference>
<evidence type="ECO:0000256" key="9">
    <source>
        <dbReference type="ARBA" id="ARBA00022840"/>
    </source>
</evidence>
<dbReference type="PANTHER" id="PTHR10890">
    <property type="entry name" value="CYSTEINYL-TRNA SYNTHETASE"/>
    <property type="match status" value="1"/>
</dbReference>
<keyword evidence="5 13" id="KW-0436">Ligase</keyword>
<organism evidence="15 16">
    <name type="scientific">Oligosphaera ethanolica</name>
    <dbReference type="NCBI Taxonomy" id="760260"/>
    <lineage>
        <taxon>Bacteria</taxon>
        <taxon>Pseudomonadati</taxon>
        <taxon>Lentisphaerota</taxon>
        <taxon>Oligosphaeria</taxon>
        <taxon>Oligosphaerales</taxon>
        <taxon>Oligosphaeraceae</taxon>
        <taxon>Oligosphaera</taxon>
    </lineage>
</organism>
<dbReference type="Gene3D" id="1.20.120.1910">
    <property type="entry name" value="Cysteine-tRNA ligase, C-terminal anti-codon recognition domain"/>
    <property type="match status" value="1"/>
</dbReference>
<keyword evidence="7 13" id="KW-0547">Nucleotide-binding</keyword>
<dbReference type="Pfam" id="PF09190">
    <property type="entry name" value="DALR_2"/>
    <property type="match status" value="1"/>
</dbReference>
<dbReference type="FunFam" id="3.40.50.620:FF:000130">
    <property type="entry name" value="Cysteine--tRNA ligase"/>
    <property type="match status" value="1"/>
</dbReference>
<comment type="subcellular location">
    <subcellularLocation>
        <location evidence="1 13">Cytoplasm</location>
    </subcellularLocation>
</comment>
<comment type="similarity">
    <text evidence="2 13">Belongs to the class-I aminoacyl-tRNA synthetase family.</text>
</comment>
<evidence type="ECO:0000256" key="11">
    <source>
        <dbReference type="ARBA" id="ARBA00023146"/>
    </source>
</evidence>
<feature type="short sequence motif" description="'HIGH' region" evidence="13">
    <location>
        <begin position="31"/>
        <end position="41"/>
    </location>
</feature>
<evidence type="ECO:0000256" key="2">
    <source>
        <dbReference type="ARBA" id="ARBA00005594"/>
    </source>
</evidence>
<dbReference type="AlphaFoldDB" id="A0AAE3VJR8"/>
<feature type="binding site" evidence="13">
    <location>
        <position position="29"/>
    </location>
    <ligand>
        <name>Zn(2+)</name>
        <dbReference type="ChEBI" id="CHEBI:29105"/>
    </ligand>
</feature>
<dbReference type="GO" id="GO:0006423">
    <property type="term" value="P:cysteinyl-tRNA aminoacylation"/>
    <property type="evidence" value="ECO:0007669"/>
    <property type="project" value="UniProtKB-UniRule"/>
</dbReference>
<dbReference type="InterPro" id="IPR015273">
    <property type="entry name" value="Cys-tRNA-synt_Ia_DALR"/>
</dbReference>
<evidence type="ECO:0000256" key="5">
    <source>
        <dbReference type="ARBA" id="ARBA00022598"/>
    </source>
</evidence>
<evidence type="ECO:0000256" key="8">
    <source>
        <dbReference type="ARBA" id="ARBA00022833"/>
    </source>
</evidence>
<dbReference type="InterPro" id="IPR024909">
    <property type="entry name" value="Cys-tRNA/MSH_ligase"/>
</dbReference>
<comment type="subunit">
    <text evidence="3 13">Monomer.</text>
</comment>
<dbReference type="EMBL" id="JAUSVL010000001">
    <property type="protein sequence ID" value="MDQ0291695.1"/>
    <property type="molecule type" value="Genomic_DNA"/>
</dbReference>
<keyword evidence="6 13" id="KW-0479">Metal-binding</keyword>
<evidence type="ECO:0000256" key="12">
    <source>
        <dbReference type="ARBA" id="ARBA00047398"/>
    </source>
</evidence>
<proteinExistence type="inferred from homology"/>
<accession>A0AAE3VJR8</accession>
<evidence type="ECO:0000256" key="10">
    <source>
        <dbReference type="ARBA" id="ARBA00022917"/>
    </source>
</evidence>
<name>A0AAE3VJR8_9BACT</name>
<protein>
    <recommendedName>
        <fullName evidence="13">Cysteine--tRNA ligase</fullName>
        <ecNumber evidence="13">6.1.1.16</ecNumber>
    </recommendedName>
    <alternativeName>
        <fullName evidence="13">Cysteinyl-tRNA synthetase</fullName>
        <shortName evidence="13">CysRS</shortName>
    </alternativeName>
</protein>
<reference evidence="15" key="1">
    <citation type="submission" date="2023-07" db="EMBL/GenBank/DDBJ databases">
        <title>Genomic Encyclopedia of Type Strains, Phase IV (KMG-IV): sequencing the most valuable type-strain genomes for metagenomic binning, comparative biology and taxonomic classification.</title>
        <authorList>
            <person name="Goeker M."/>
        </authorList>
    </citation>
    <scope>NUCLEOTIDE SEQUENCE</scope>
    <source>
        <strain evidence="15">DSM 24202</strain>
    </source>
</reference>
<evidence type="ECO:0000256" key="4">
    <source>
        <dbReference type="ARBA" id="ARBA00022490"/>
    </source>
</evidence>
<dbReference type="PRINTS" id="PR00983">
    <property type="entry name" value="TRNASYNTHCYS"/>
</dbReference>
<dbReference type="PANTHER" id="PTHR10890:SF3">
    <property type="entry name" value="CYSTEINE--TRNA LIGASE, CYTOPLASMIC"/>
    <property type="match status" value="1"/>
</dbReference>
<evidence type="ECO:0000256" key="7">
    <source>
        <dbReference type="ARBA" id="ARBA00022741"/>
    </source>
</evidence>
<feature type="binding site" evidence="13">
    <location>
        <position position="238"/>
    </location>
    <ligand>
        <name>Zn(2+)</name>
        <dbReference type="ChEBI" id="CHEBI:29105"/>
    </ligand>
</feature>
<dbReference type="Pfam" id="PF23493">
    <property type="entry name" value="CysS_C"/>
    <property type="match status" value="1"/>
</dbReference>
<gene>
    <name evidence="13" type="primary">cysS</name>
    <name evidence="15" type="ORF">J3R75_003802</name>
</gene>
<dbReference type="InterPro" id="IPR015803">
    <property type="entry name" value="Cys-tRNA-ligase"/>
</dbReference>
<evidence type="ECO:0000256" key="13">
    <source>
        <dbReference type="HAMAP-Rule" id="MF_00041"/>
    </source>
</evidence>
<comment type="catalytic activity">
    <reaction evidence="12 13">
        <text>tRNA(Cys) + L-cysteine + ATP = L-cysteinyl-tRNA(Cys) + AMP + diphosphate</text>
        <dbReference type="Rhea" id="RHEA:17773"/>
        <dbReference type="Rhea" id="RHEA-COMP:9661"/>
        <dbReference type="Rhea" id="RHEA-COMP:9679"/>
        <dbReference type="ChEBI" id="CHEBI:30616"/>
        <dbReference type="ChEBI" id="CHEBI:33019"/>
        <dbReference type="ChEBI" id="CHEBI:35235"/>
        <dbReference type="ChEBI" id="CHEBI:78442"/>
        <dbReference type="ChEBI" id="CHEBI:78517"/>
        <dbReference type="ChEBI" id="CHEBI:456215"/>
        <dbReference type="EC" id="6.1.1.16"/>
    </reaction>
</comment>
<feature type="binding site" evidence="13">
    <location>
        <position position="242"/>
    </location>
    <ligand>
        <name>Zn(2+)</name>
        <dbReference type="ChEBI" id="CHEBI:29105"/>
    </ligand>
</feature>
<dbReference type="CDD" id="cd00672">
    <property type="entry name" value="CysRS_core"/>
    <property type="match status" value="1"/>
</dbReference>
<feature type="short sequence motif" description="'KMSKS' region" evidence="13">
    <location>
        <begin position="270"/>
        <end position="274"/>
    </location>
</feature>
<keyword evidence="8 13" id="KW-0862">Zinc</keyword>
<dbReference type="InterPro" id="IPR056411">
    <property type="entry name" value="CysS_C"/>
</dbReference>
<keyword evidence="11 13" id="KW-0030">Aminoacyl-tRNA synthetase</keyword>
<dbReference type="HAMAP" id="MF_00041">
    <property type="entry name" value="Cys_tRNA_synth"/>
    <property type="match status" value="1"/>
</dbReference>
<dbReference type="GO" id="GO:0008270">
    <property type="term" value="F:zinc ion binding"/>
    <property type="evidence" value="ECO:0007669"/>
    <property type="project" value="UniProtKB-UniRule"/>
</dbReference>
<dbReference type="SUPFAM" id="SSF52374">
    <property type="entry name" value="Nucleotidylyl transferase"/>
    <property type="match status" value="1"/>
</dbReference>
<dbReference type="InterPro" id="IPR032678">
    <property type="entry name" value="tRNA-synt_1_cat_dom"/>
</dbReference>
<keyword evidence="16" id="KW-1185">Reference proteome</keyword>
<dbReference type="SUPFAM" id="SSF47323">
    <property type="entry name" value="Anticodon-binding domain of a subclass of class I aminoacyl-tRNA synthetases"/>
    <property type="match status" value="1"/>
</dbReference>
<comment type="caution">
    <text evidence="15">The sequence shown here is derived from an EMBL/GenBank/DDBJ whole genome shotgun (WGS) entry which is preliminary data.</text>
</comment>
<dbReference type="InterPro" id="IPR009080">
    <property type="entry name" value="tRNAsynth_Ia_anticodon-bd"/>
</dbReference>
<comment type="cofactor">
    <cofactor evidence="13">
        <name>Zn(2+)</name>
        <dbReference type="ChEBI" id="CHEBI:29105"/>
    </cofactor>
    <text evidence="13">Binds 1 zinc ion per subunit.</text>
</comment>
<dbReference type="EC" id="6.1.1.16" evidence="13"/>
<evidence type="ECO:0000259" key="14">
    <source>
        <dbReference type="SMART" id="SM00840"/>
    </source>
</evidence>
<evidence type="ECO:0000313" key="16">
    <source>
        <dbReference type="Proteomes" id="UP001238163"/>
    </source>
</evidence>
<feature type="domain" description="Cysteinyl-tRNA synthetase class Ia DALR" evidence="14">
    <location>
        <begin position="355"/>
        <end position="419"/>
    </location>
</feature>
<feature type="binding site" evidence="13">
    <location>
        <position position="213"/>
    </location>
    <ligand>
        <name>Zn(2+)</name>
        <dbReference type="ChEBI" id="CHEBI:29105"/>
    </ligand>
</feature>
<dbReference type="GO" id="GO:0005829">
    <property type="term" value="C:cytosol"/>
    <property type="evidence" value="ECO:0007669"/>
    <property type="project" value="TreeGrafter"/>
</dbReference>
<evidence type="ECO:0000313" key="15">
    <source>
        <dbReference type="EMBL" id="MDQ0291695.1"/>
    </source>
</evidence>
<evidence type="ECO:0000256" key="1">
    <source>
        <dbReference type="ARBA" id="ARBA00004496"/>
    </source>
</evidence>
<dbReference type="Pfam" id="PF01406">
    <property type="entry name" value="tRNA-synt_1e"/>
    <property type="match status" value="1"/>
</dbReference>
<keyword evidence="9 13" id="KW-0067">ATP-binding</keyword>
<dbReference type="Gene3D" id="3.40.50.620">
    <property type="entry name" value="HUPs"/>
    <property type="match status" value="1"/>
</dbReference>
<dbReference type="SMART" id="SM00840">
    <property type="entry name" value="DALR_2"/>
    <property type="match status" value="1"/>
</dbReference>
<dbReference type="GO" id="GO:0005524">
    <property type="term" value="F:ATP binding"/>
    <property type="evidence" value="ECO:0007669"/>
    <property type="project" value="UniProtKB-UniRule"/>
</dbReference>
<dbReference type="InterPro" id="IPR014729">
    <property type="entry name" value="Rossmann-like_a/b/a_fold"/>
</dbReference>
<evidence type="ECO:0000256" key="3">
    <source>
        <dbReference type="ARBA" id="ARBA00011245"/>
    </source>
</evidence>
<dbReference type="Proteomes" id="UP001238163">
    <property type="component" value="Unassembled WGS sequence"/>
</dbReference>
<keyword evidence="4 13" id="KW-0963">Cytoplasm</keyword>
<evidence type="ECO:0000256" key="6">
    <source>
        <dbReference type="ARBA" id="ARBA00022723"/>
    </source>
</evidence>
<keyword evidence="10 13" id="KW-0648">Protein biosynthesis</keyword>
<dbReference type="RefSeq" id="WP_307264857.1">
    <property type="nucleotide sequence ID" value="NZ_JAUSVL010000001.1"/>
</dbReference>
<dbReference type="GO" id="GO:0004817">
    <property type="term" value="F:cysteine-tRNA ligase activity"/>
    <property type="evidence" value="ECO:0007669"/>
    <property type="project" value="UniProtKB-UniRule"/>
</dbReference>